<keyword evidence="2" id="KW-1185">Reference proteome</keyword>
<evidence type="ECO:0000313" key="1">
    <source>
        <dbReference type="EMBL" id="GAA0718921.1"/>
    </source>
</evidence>
<protein>
    <submittedName>
        <fullName evidence="1">Uncharacterized protein</fullName>
    </submittedName>
</protein>
<accession>A0ABN1IPT4</accession>
<gene>
    <name evidence="1" type="ORF">GCM10009105_27000</name>
</gene>
<proteinExistence type="predicted"/>
<dbReference type="RefSeq" id="WP_343792009.1">
    <property type="nucleotide sequence ID" value="NZ_BAAAEU010000023.1"/>
</dbReference>
<dbReference type="EMBL" id="BAAAEU010000023">
    <property type="protein sequence ID" value="GAA0718921.1"/>
    <property type="molecule type" value="Genomic_DNA"/>
</dbReference>
<comment type="caution">
    <text evidence="1">The sequence shown here is derived from an EMBL/GenBank/DDBJ whole genome shotgun (WGS) entry which is preliminary data.</text>
</comment>
<reference evidence="1 2" key="1">
    <citation type="journal article" date="2019" name="Int. J. Syst. Evol. Microbiol.">
        <title>The Global Catalogue of Microorganisms (GCM) 10K type strain sequencing project: providing services to taxonomists for standard genome sequencing and annotation.</title>
        <authorList>
            <consortium name="The Broad Institute Genomics Platform"/>
            <consortium name="The Broad Institute Genome Sequencing Center for Infectious Disease"/>
            <person name="Wu L."/>
            <person name="Ma J."/>
        </authorList>
    </citation>
    <scope>NUCLEOTIDE SEQUENCE [LARGE SCALE GENOMIC DNA]</scope>
    <source>
        <strain evidence="1 2">JCM 15421</strain>
    </source>
</reference>
<dbReference type="Proteomes" id="UP001501523">
    <property type="component" value="Unassembled WGS sequence"/>
</dbReference>
<name>A0ABN1IPT4_9GAMM</name>
<sequence>MTAHAVPQVGEQAGNAVSWPLRMAQRAFAALIDNATRDHAADIGTFRMARRTLSALSADDLASLSRWLTLQLVTGTARDAALAGQSMSRVDAMLAATIGAAIARTHEELLHGADAGAAAA</sequence>
<organism evidence="1 2">
    <name type="scientific">Dokdonella soli</name>
    <dbReference type="NCBI Taxonomy" id="529810"/>
    <lineage>
        <taxon>Bacteria</taxon>
        <taxon>Pseudomonadati</taxon>
        <taxon>Pseudomonadota</taxon>
        <taxon>Gammaproteobacteria</taxon>
        <taxon>Lysobacterales</taxon>
        <taxon>Rhodanobacteraceae</taxon>
        <taxon>Dokdonella</taxon>
    </lineage>
</organism>
<evidence type="ECO:0000313" key="2">
    <source>
        <dbReference type="Proteomes" id="UP001501523"/>
    </source>
</evidence>